<evidence type="ECO:0000256" key="1">
    <source>
        <dbReference type="SAM" id="Phobius"/>
    </source>
</evidence>
<dbReference type="Gene3D" id="1.20.1250.20">
    <property type="entry name" value="MFS general substrate transporter like domains"/>
    <property type="match status" value="2"/>
</dbReference>
<dbReference type="InterPro" id="IPR050327">
    <property type="entry name" value="Proton-linked_MCT"/>
</dbReference>
<evidence type="ECO:0000313" key="2">
    <source>
        <dbReference type="EMBL" id="KAK5048450.1"/>
    </source>
</evidence>
<accession>A0ABR0IUF7</accession>
<feature type="transmembrane region" description="Helical" evidence="1">
    <location>
        <begin position="213"/>
        <end position="234"/>
    </location>
</feature>
<gene>
    <name evidence="2" type="ORF">LTR69_011364</name>
</gene>
<feature type="transmembrane region" description="Helical" evidence="1">
    <location>
        <begin position="394"/>
        <end position="416"/>
    </location>
</feature>
<feature type="transmembrane region" description="Helical" evidence="1">
    <location>
        <begin position="337"/>
        <end position="357"/>
    </location>
</feature>
<feature type="transmembrane region" description="Helical" evidence="1">
    <location>
        <begin position="156"/>
        <end position="175"/>
    </location>
</feature>
<keyword evidence="3" id="KW-1185">Reference proteome</keyword>
<protein>
    <recommendedName>
        <fullName evidence="4">Major facilitator superfamily (MFS) profile domain-containing protein</fullName>
    </recommendedName>
</protein>
<organism evidence="2 3">
    <name type="scientific">Exophiala sideris</name>
    <dbReference type="NCBI Taxonomy" id="1016849"/>
    <lineage>
        <taxon>Eukaryota</taxon>
        <taxon>Fungi</taxon>
        <taxon>Dikarya</taxon>
        <taxon>Ascomycota</taxon>
        <taxon>Pezizomycotina</taxon>
        <taxon>Eurotiomycetes</taxon>
        <taxon>Chaetothyriomycetidae</taxon>
        <taxon>Chaetothyriales</taxon>
        <taxon>Herpotrichiellaceae</taxon>
        <taxon>Exophiala</taxon>
    </lineage>
</organism>
<evidence type="ECO:0000313" key="3">
    <source>
        <dbReference type="Proteomes" id="UP001345691"/>
    </source>
</evidence>
<feature type="transmembrane region" description="Helical" evidence="1">
    <location>
        <begin position="364"/>
        <end position="388"/>
    </location>
</feature>
<dbReference type="PANTHER" id="PTHR11360">
    <property type="entry name" value="MONOCARBOXYLATE TRANSPORTER"/>
    <property type="match status" value="1"/>
</dbReference>
<feature type="transmembrane region" description="Helical" evidence="1">
    <location>
        <begin position="125"/>
        <end position="144"/>
    </location>
</feature>
<feature type="transmembrane region" description="Helical" evidence="1">
    <location>
        <begin position="181"/>
        <end position="201"/>
    </location>
</feature>
<comment type="caution">
    <text evidence="2">The sequence shown here is derived from an EMBL/GenBank/DDBJ whole genome shotgun (WGS) entry which is preliminary data.</text>
</comment>
<dbReference type="SUPFAM" id="SSF103473">
    <property type="entry name" value="MFS general substrate transporter"/>
    <property type="match status" value="1"/>
</dbReference>
<reference evidence="2 3" key="1">
    <citation type="submission" date="2023-08" db="EMBL/GenBank/DDBJ databases">
        <title>Black Yeasts Isolated from many extreme environments.</title>
        <authorList>
            <person name="Coleine C."/>
            <person name="Stajich J.E."/>
            <person name="Selbmann L."/>
        </authorList>
    </citation>
    <scope>NUCLEOTIDE SEQUENCE [LARGE SCALE GENOMIC DNA]</scope>
    <source>
        <strain evidence="2 3">CCFEE 6328</strain>
    </source>
</reference>
<dbReference type="EMBL" id="JAVRRF010000057">
    <property type="protein sequence ID" value="KAK5048450.1"/>
    <property type="molecule type" value="Genomic_DNA"/>
</dbReference>
<feature type="transmembrane region" description="Helical" evidence="1">
    <location>
        <begin position="476"/>
        <end position="499"/>
    </location>
</feature>
<dbReference type="PANTHER" id="PTHR11360:SF287">
    <property type="entry name" value="MFS MONOCARBOXYLATE TRANSPORTER"/>
    <property type="match status" value="1"/>
</dbReference>
<sequence length="502" mass="54116">MPLLGVSSTSIIARKVFWTKERTQYSLDNDYIQARLAYSMAATHASSEVEMPELDPNRYGVDQQSATSEARAASLPPADRGRSAWMFLAGCFIIEMLLWGFPFSFGVLNDYYTTHPPISRNANEVSAVGTTCSGIMYCGAPLIFAAYQRWPFFGRYSLWFGLPVVTLATFSSSFANNVSHLILTQGILYAIGACLLYYPIFMYIDEWFISRKGFAFGVMWGGSGCGGLFGPLVLNWGLDKYDVTTFLRGRSDCPMLVLREAPAPAVKSSSGAYTYHDSGLWVHKDKGILDPSNRHAHPRAGILHSSAISPEYNSRASFHPVFTNLIFQAYARLHESISGSLLVSLVNVASVPGVVFLSSISDSVSVYSMVLISSLGSTLAVFLLWGLSSSSDRLIITFALCYGFFAGSFTATFAATAQELRRVTPGGQRGHAEIGSIFGLISMARGIGNIACGPLSEALLRVGALGKGAGAYSGMFGPLIVFTGTTAAITMVSGVAKVLKII</sequence>
<keyword evidence="1" id="KW-0472">Membrane</keyword>
<dbReference type="Proteomes" id="UP001345691">
    <property type="component" value="Unassembled WGS sequence"/>
</dbReference>
<proteinExistence type="predicted"/>
<feature type="transmembrane region" description="Helical" evidence="1">
    <location>
        <begin position="84"/>
        <end position="105"/>
    </location>
</feature>
<dbReference type="InterPro" id="IPR036259">
    <property type="entry name" value="MFS_trans_sf"/>
</dbReference>
<evidence type="ECO:0008006" key="4">
    <source>
        <dbReference type="Google" id="ProtNLM"/>
    </source>
</evidence>
<keyword evidence="1" id="KW-1133">Transmembrane helix</keyword>
<keyword evidence="1" id="KW-0812">Transmembrane</keyword>
<name>A0ABR0IUF7_9EURO</name>